<feature type="transmembrane region" description="Helical" evidence="6">
    <location>
        <begin position="81"/>
        <end position="100"/>
    </location>
</feature>
<dbReference type="OrthoDB" id="9795496at2"/>
<keyword evidence="8" id="KW-1185">Reference proteome</keyword>
<keyword evidence="5 6" id="KW-0472">Membrane</keyword>
<dbReference type="PANTHER" id="PTHR10057">
    <property type="entry name" value="PERIPHERAL-TYPE BENZODIAZEPINE RECEPTOR"/>
    <property type="match status" value="1"/>
</dbReference>
<protein>
    <submittedName>
        <fullName evidence="7">CrtK</fullName>
    </submittedName>
</protein>
<dbReference type="GO" id="GO:0016020">
    <property type="term" value="C:membrane"/>
    <property type="evidence" value="ECO:0007669"/>
    <property type="project" value="UniProtKB-SubCell"/>
</dbReference>
<dbReference type="PATRIC" id="fig|1300343.5.peg.947"/>
<dbReference type="FunFam" id="1.20.1260.100:FF:000001">
    <property type="entry name" value="translocator protein 2"/>
    <property type="match status" value="1"/>
</dbReference>
<evidence type="ECO:0000256" key="2">
    <source>
        <dbReference type="ARBA" id="ARBA00007524"/>
    </source>
</evidence>
<dbReference type="GO" id="GO:0033013">
    <property type="term" value="P:tetrapyrrole metabolic process"/>
    <property type="evidence" value="ECO:0007669"/>
    <property type="project" value="UniProtKB-ARBA"/>
</dbReference>
<dbReference type="PIRSF" id="PIRSF005859">
    <property type="entry name" value="PBR"/>
    <property type="match status" value="1"/>
</dbReference>
<evidence type="ECO:0000256" key="3">
    <source>
        <dbReference type="ARBA" id="ARBA00022692"/>
    </source>
</evidence>
<gene>
    <name evidence="7" type="ORF">NV36_10315</name>
</gene>
<evidence type="ECO:0000256" key="6">
    <source>
        <dbReference type="SAM" id="Phobius"/>
    </source>
</evidence>
<comment type="similarity">
    <text evidence="2">Belongs to the TspO/BZRP family.</text>
</comment>
<keyword evidence="3 6" id="KW-0812">Transmembrane</keyword>
<evidence type="ECO:0000313" key="7">
    <source>
        <dbReference type="EMBL" id="KGO07189.1"/>
    </source>
</evidence>
<name>A0A0A2GV78_9FLAO</name>
<reference evidence="7 8" key="1">
    <citation type="submission" date="2014-10" db="EMBL/GenBank/DDBJ databases">
        <title>Draft genome sequence of the proteorhodopsin-containing marine bacterium Dokdonia donghaensis.</title>
        <authorList>
            <person name="Gomez-Consarnau L."/>
            <person name="Gonzalez J.M."/>
            <person name="Riedel T."/>
            <person name="Jaenicke S."/>
            <person name="Wagner-Doebler I."/>
            <person name="Fuhrman J.A."/>
        </authorList>
    </citation>
    <scope>NUCLEOTIDE SEQUENCE [LARGE SCALE GENOMIC DNA]</scope>
    <source>
        <strain evidence="7 8">DSW-1</strain>
    </source>
</reference>
<dbReference type="Gene3D" id="1.20.1260.100">
    <property type="entry name" value="TspO/MBR protein"/>
    <property type="match status" value="1"/>
</dbReference>
<evidence type="ECO:0000313" key="8">
    <source>
        <dbReference type="Proteomes" id="UP000030140"/>
    </source>
</evidence>
<proteinExistence type="inferred from homology"/>
<dbReference type="CDD" id="cd15904">
    <property type="entry name" value="TSPO_MBR"/>
    <property type="match status" value="1"/>
</dbReference>
<comment type="subcellular location">
    <subcellularLocation>
        <location evidence="1">Membrane</location>
        <topology evidence="1">Multi-pass membrane protein</topology>
    </subcellularLocation>
</comment>
<feature type="transmembrane region" description="Helical" evidence="6">
    <location>
        <begin position="5"/>
        <end position="28"/>
    </location>
</feature>
<keyword evidence="4 6" id="KW-1133">Transmembrane helix</keyword>
<dbReference type="InterPro" id="IPR004307">
    <property type="entry name" value="TspO_MBR"/>
</dbReference>
<dbReference type="AlphaFoldDB" id="A0A0A2GV78"/>
<feature type="transmembrane region" description="Helical" evidence="6">
    <location>
        <begin position="106"/>
        <end position="126"/>
    </location>
</feature>
<evidence type="ECO:0000256" key="1">
    <source>
        <dbReference type="ARBA" id="ARBA00004141"/>
    </source>
</evidence>
<dbReference type="InterPro" id="IPR038330">
    <property type="entry name" value="TspO/MBR-related_sf"/>
</dbReference>
<sequence length="158" mass="18285">MNKDLLVRIVLSIIICLLVGTIGSLATQSSIDNWYVGLMKPSWSPPNWVFAPVWITLYILMGIAAGIVWNRGFYHKWVKTALYHFGFQLILNGMWSIIFFGWQEPFLALLAICGLFILVIFTIKWFKVVNRWSAALLIPYLLWLAFATALNFEIWRLN</sequence>
<comment type="caution">
    <text evidence="7">The sequence shown here is derived from an EMBL/GenBank/DDBJ whole genome shotgun (WGS) entry which is preliminary data.</text>
</comment>
<organism evidence="7 8">
    <name type="scientific">Dokdonia donghaensis DSW-1</name>
    <dbReference type="NCBI Taxonomy" id="1300343"/>
    <lineage>
        <taxon>Bacteria</taxon>
        <taxon>Pseudomonadati</taxon>
        <taxon>Bacteroidota</taxon>
        <taxon>Flavobacteriia</taxon>
        <taxon>Flavobacteriales</taxon>
        <taxon>Flavobacteriaceae</taxon>
        <taxon>Dokdonia</taxon>
    </lineage>
</organism>
<dbReference type="KEGG" id="ddo:I597_0936"/>
<dbReference type="Pfam" id="PF03073">
    <property type="entry name" value="TspO_MBR"/>
    <property type="match status" value="1"/>
</dbReference>
<dbReference type="Proteomes" id="UP000030140">
    <property type="component" value="Unassembled WGS sequence"/>
</dbReference>
<evidence type="ECO:0000256" key="5">
    <source>
        <dbReference type="ARBA" id="ARBA00023136"/>
    </source>
</evidence>
<evidence type="ECO:0000256" key="4">
    <source>
        <dbReference type="ARBA" id="ARBA00022989"/>
    </source>
</evidence>
<feature type="transmembrane region" description="Helical" evidence="6">
    <location>
        <begin position="133"/>
        <end position="152"/>
    </location>
</feature>
<accession>A0A0A2GV78</accession>
<dbReference type="EMBL" id="JSAQ01000001">
    <property type="protein sequence ID" value="KGO07189.1"/>
    <property type="molecule type" value="Genomic_DNA"/>
</dbReference>
<dbReference type="RefSeq" id="WP_035326958.1">
    <property type="nucleotide sequence ID" value="NZ_CP015125.1"/>
</dbReference>
<dbReference type="PANTHER" id="PTHR10057:SF0">
    <property type="entry name" value="TRANSLOCATOR PROTEIN"/>
    <property type="match status" value="1"/>
</dbReference>
<feature type="transmembrane region" description="Helical" evidence="6">
    <location>
        <begin position="48"/>
        <end position="69"/>
    </location>
</feature>